<gene>
    <name evidence="2" type="ORF">PDIGIT_LOCUS5450</name>
</gene>
<accession>A0A9W4UCI7</accession>
<proteinExistence type="predicted"/>
<evidence type="ECO:0000313" key="2">
    <source>
        <dbReference type="EMBL" id="CAI6332426.1"/>
    </source>
</evidence>
<keyword evidence="3" id="KW-1185">Reference proteome</keyword>
<dbReference type="Pfam" id="PF06985">
    <property type="entry name" value="HET"/>
    <property type="match status" value="1"/>
</dbReference>
<name>A0A9W4UCI7_9PLEO</name>
<dbReference type="AlphaFoldDB" id="A0A9W4UCI7"/>
<evidence type="ECO:0000313" key="3">
    <source>
        <dbReference type="Proteomes" id="UP001152607"/>
    </source>
</evidence>
<sequence length="628" mass="72260">MEEKGKYLYCPIRSNEIRLCRFTRDADDVHAVLETFSKEAPHPKYSALSYTWGSDQSAPYRQWSIQIGAQSLPVLDSLWSFLQALRSKGTLLDDTWWWIDSICIDQTNTTERDEQVPQMKSIYNGASSVIIWLGEKSEDSNRALDFMHFLRNMDKEVVDREELRAILLDKKYERDSEAFKRFFLRRWWTRIWTVQEFVIPFDISFWCGERNISRDVVFDALMVADQCGPRSFRESVMIHHAFSRIRAWKLYRTWQSSGSNLNMPLLGLVAYFSSNEASDDRDRLYGLTGLSTEKHGLLIDYSRSVDEVYLGFAMSFIEKHASLDILSFASLYTASPGSTLPSWVPDWRKRLRPLVTPLMVSQSSNRIIGNLRPPRALGRDNSSTCYQASRTKKAVYSFEGTTLLARGYIVDTVDGLAGSNFSDLVQSSGKHLQCSNPARSSLEILASICRCLVLDRKDRYLQEPMPMQEFFDNFAFMALALVSRQKIDISSPFQDWFKQTRSLRLEGKTFENHLRDIYGEKATAIDFAIPLNMDAFQHDSFYGRFFDTVERMSLRLMTSTNGGIGMVVQKAMKGDVVCILFGCNVPLLLRRTKDRDNFTVVGECFLDGYMKGEALLDDRLIEETIRIV</sequence>
<dbReference type="EMBL" id="CAOQHR010000003">
    <property type="protein sequence ID" value="CAI6332426.1"/>
    <property type="molecule type" value="Genomic_DNA"/>
</dbReference>
<dbReference type="InterPro" id="IPR052895">
    <property type="entry name" value="HetReg/Transcr_Mod"/>
</dbReference>
<comment type="caution">
    <text evidence="2">The sequence shown here is derived from an EMBL/GenBank/DDBJ whole genome shotgun (WGS) entry which is preliminary data.</text>
</comment>
<dbReference type="Proteomes" id="UP001152607">
    <property type="component" value="Unassembled WGS sequence"/>
</dbReference>
<dbReference type="PANTHER" id="PTHR24148:SF73">
    <property type="entry name" value="HET DOMAIN PROTEIN (AFU_ORTHOLOGUE AFUA_8G01020)"/>
    <property type="match status" value="1"/>
</dbReference>
<dbReference type="PANTHER" id="PTHR24148">
    <property type="entry name" value="ANKYRIN REPEAT DOMAIN-CONTAINING PROTEIN 39 HOMOLOG-RELATED"/>
    <property type="match status" value="1"/>
</dbReference>
<dbReference type="Pfam" id="PF26639">
    <property type="entry name" value="Het-6_barrel"/>
    <property type="match status" value="1"/>
</dbReference>
<evidence type="ECO:0000259" key="1">
    <source>
        <dbReference type="Pfam" id="PF06985"/>
    </source>
</evidence>
<dbReference type="InterPro" id="IPR010730">
    <property type="entry name" value="HET"/>
</dbReference>
<reference evidence="2" key="1">
    <citation type="submission" date="2023-01" db="EMBL/GenBank/DDBJ databases">
        <authorList>
            <person name="Van Ghelder C."/>
            <person name="Rancurel C."/>
        </authorList>
    </citation>
    <scope>NUCLEOTIDE SEQUENCE</scope>
    <source>
        <strain evidence="2">CNCM I-4278</strain>
    </source>
</reference>
<feature type="domain" description="Heterokaryon incompatibility" evidence="1">
    <location>
        <begin position="45"/>
        <end position="196"/>
    </location>
</feature>
<dbReference type="OrthoDB" id="2504919at2759"/>
<protein>
    <recommendedName>
        <fullName evidence="1">Heterokaryon incompatibility domain-containing protein</fullName>
    </recommendedName>
</protein>
<organism evidence="2 3">
    <name type="scientific">Periconia digitata</name>
    <dbReference type="NCBI Taxonomy" id="1303443"/>
    <lineage>
        <taxon>Eukaryota</taxon>
        <taxon>Fungi</taxon>
        <taxon>Dikarya</taxon>
        <taxon>Ascomycota</taxon>
        <taxon>Pezizomycotina</taxon>
        <taxon>Dothideomycetes</taxon>
        <taxon>Pleosporomycetidae</taxon>
        <taxon>Pleosporales</taxon>
        <taxon>Massarineae</taxon>
        <taxon>Periconiaceae</taxon>
        <taxon>Periconia</taxon>
    </lineage>
</organism>